<sequence length="62" mass="6158">MATNKELLAAEAFHRRRLVAALLSGSAYADPPGVLRAVVAGVLVALAVAGGVLAAGYLGARA</sequence>
<protein>
    <submittedName>
        <fullName evidence="2">Uncharacterized protein</fullName>
    </submittedName>
</protein>
<keyword evidence="3" id="KW-1185">Reference proteome</keyword>
<evidence type="ECO:0000313" key="2">
    <source>
        <dbReference type="EMBL" id="KAA1428251.1"/>
    </source>
</evidence>
<reference evidence="2 3" key="2">
    <citation type="submission" date="2019-09" db="EMBL/GenBank/DDBJ databases">
        <authorList>
            <person name="Jin C."/>
        </authorList>
    </citation>
    <scope>NUCLEOTIDE SEQUENCE [LARGE SCALE GENOMIC DNA]</scope>
    <source>
        <strain evidence="2 3">BN140041</strain>
    </source>
</reference>
<dbReference type="EMBL" id="VUJW01000002">
    <property type="protein sequence ID" value="KAA1428251.1"/>
    <property type="molecule type" value="Genomic_DNA"/>
</dbReference>
<gene>
    <name evidence="2" type="ORF">F0U47_04710</name>
</gene>
<reference evidence="2 3" key="1">
    <citation type="submission" date="2019-09" db="EMBL/GenBank/DDBJ databases">
        <title>Nocardioides panacisoli sp. nov., isolated from the soil of a ginseng field.</title>
        <authorList>
            <person name="Cho C."/>
        </authorList>
    </citation>
    <scope>NUCLEOTIDE SEQUENCE [LARGE SCALE GENOMIC DNA]</scope>
    <source>
        <strain evidence="2 3">BN140041</strain>
    </source>
</reference>
<dbReference type="AlphaFoldDB" id="A0A5B1M632"/>
<accession>A0A5B1M632</accession>
<proteinExistence type="predicted"/>
<evidence type="ECO:0000313" key="3">
    <source>
        <dbReference type="Proteomes" id="UP000324351"/>
    </source>
</evidence>
<keyword evidence="1" id="KW-1133">Transmembrane helix</keyword>
<dbReference type="RefSeq" id="WP_149749189.1">
    <property type="nucleotide sequence ID" value="NZ_VUJW01000002.1"/>
</dbReference>
<keyword evidence="1" id="KW-0472">Membrane</keyword>
<name>A0A5B1M632_9ACTN</name>
<keyword evidence="1" id="KW-0812">Transmembrane</keyword>
<comment type="caution">
    <text evidence="2">The sequence shown here is derived from an EMBL/GenBank/DDBJ whole genome shotgun (WGS) entry which is preliminary data.</text>
</comment>
<evidence type="ECO:0000256" key="1">
    <source>
        <dbReference type="SAM" id="Phobius"/>
    </source>
</evidence>
<dbReference type="Proteomes" id="UP000324351">
    <property type="component" value="Unassembled WGS sequence"/>
</dbReference>
<feature type="transmembrane region" description="Helical" evidence="1">
    <location>
        <begin position="39"/>
        <end position="60"/>
    </location>
</feature>
<organism evidence="2 3">
    <name type="scientific">Nocardioides antri</name>
    <dbReference type="NCBI Taxonomy" id="2607659"/>
    <lineage>
        <taxon>Bacteria</taxon>
        <taxon>Bacillati</taxon>
        <taxon>Actinomycetota</taxon>
        <taxon>Actinomycetes</taxon>
        <taxon>Propionibacteriales</taxon>
        <taxon>Nocardioidaceae</taxon>
        <taxon>Nocardioides</taxon>
    </lineage>
</organism>